<dbReference type="PANTHER" id="PTHR43798">
    <property type="entry name" value="MONOACYLGLYCEROL LIPASE"/>
    <property type="match status" value="1"/>
</dbReference>
<dbReference type="PANTHER" id="PTHR43798:SF33">
    <property type="entry name" value="HYDROLASE, PUTATIVE (AFU_ORTHOLOGUE AFUA_2G14860)-RELATED"/>
    <property type="match status" value="1"/>
</dbReference>
<dbReference type="Pfam" id="PF12146">
    <property type="entry name" value="Hydrolase_4"/>
    <property type="match status" value="1"/>
</dbReference>
<dbReference type="InterPro" id="IPR022742">
    <property type="entry name" value="Hydrolase_4"/>
</dbReference>
<dbReference type="InterPro" id="IPR050266">
    <property type="entry name" value="AB_hydrolase_sf"/>
</dbReference>
<keyword evidence="3" id="KW-1185">Reference proteome</keyword>
<protein>
    <submittedName>
        <fullName evidence="2">Alpha/beta fold hydrolase</fullName>
    </submittedName>
</protein>
<name>A0A7L5E190_9SPHI</name>
<dbReference type="RefSeq" id="WP_169606331.1">
    <property type="nucleotide sequence ID" value="NZ_CP051682.1"/>
</dbReference>
<dbReference type="AlphaFoldDB" id="A0A7L5E190"/>
<dbReference type="Gene3D" id="3.40.50.1820">
    <property type="entry name" value="alpha/beta hydrolase"/>
    <property type="match status" value="1"/>
</dbReference>
<dbReference type="InterPro" id="IPR017208">
    <property type="entry name" value="UCP037442_abhydr"/>
</dbReference>
<evidence type="ECO:0000313" key="2">
    <source>
        <dbReference type="EMBL" id="QJD95314.1"/>
    </source>
</evidence>
<sequence>MLTITHNDGAKNKISIFQASKLDAPVMICLPAMGVKATFYKRFAENLKRAGFHVITCDWRGHGSSSIRASRQSNFGYQRLIDDIYDLMLTAERKFPGNKKFILGHSLGGQVGTLYASRYPEMVSGIILITTCSVHYRGWQGWQAVKVFGAGCTFYLISELMGYFPGNRLGFGDREARIVMKDWCNNALTGCYRLTNSTYNYDAAMKQLQLPVLAISIAHDDLASRNSVINFINKLNPEAYIIHQHLTPAQFGLEAPYHFSWAKKSDHIVYLIQNWLNCL</sequence>
<dbReference type="KEGG" id="mrob:HH214_05225"/>
<gene>
    <name evidence="2" type="ORF">HH214_05225</name>
</gene>
<dbReference type="Proteomes" id="UP000503278">
    <property type="component" value="Chromosome"/>
</dbReference>
<evidence type="ECO:0000259" key="1">
    <source>
        <dbReference type="Pfam" id="PF12146"/>
    </source>
</evidence>
<dbReference type="InterPro" id="IPR000073">
    <property type="entry name" value="AB_hydrolase_1"/>
</dbReference>
<evidence type="ECO:0000313" key="3">
    <source>
        <dbReference type="Proteomes" id="UP000503278"/>
    </source>
</evidence>
<dbReference type="SUPFAM" id="SSF53474">
    <property type="entry name" value="alpha/beta-Hydrolases"/>
    <property type="match status" value="1"/>
</dbReference>
<organism evidence="2 3">
    <name type="scientific">Mucilaginibacter robiniae</name>
    <dbReference type="NCBI Taxonomy" id="2728022"/>
    <lineage>
        <taxon>Bacteria</taxon>
        <taxon>Pseudomonadati</taxon>
        <taxon>Bacteroidota</taxon>
        <taxon>Sphingobacteriia</taxon>
        <taxon>Sphingobacteriales</taxon>
        <taxon>Sphingobacteriaceae</taxon>
        <taxon>Mucilaginibacter</taxon>
    </lineage>
</organism>
<dbReference type="GO" id="GO:0016020">
    <property type="term" value="C:membrane"/>
    <property type="evidence" value="ECO:0007669"/>
    <property type="project" value="TreeGrafter"/>
</dbReference>
<dbReference type="InterPro" id="IPR029058">
    <property type="entry name" value="AB_hydrolase_fold"/>
</dbReference>
<accession>A0A7L5E190</accession>
<feature type="domain" description="Serine aminopeptidase S33" evidence="1">
    <location>
        <begin position="28"/>
        <end position="130"/>
    </location>
</feature>
<keyword evidence="2" id="KW-0378">Hydrolase</keyword>
<dbReference type="PRINTS" id="PR00111">
    <property type="entry name" value="ABHYDROLASE"/>
</dbReference>
<proteinExistence type="predicted"/>
<dbReference type="EMBL" id="CP051682">
    <property type="protein sequence ID" value="QJD95314.1"/>
    <property type="molecule type" value="Genomic_DNA"/>
</dbReference>
<dbReference type="PIRSF" id="PIRSF037442">
    <property type="entry name" value="UCP037442_abhydr"/>
    <property type="match status" value="1"/>
</dbReference>
<reference evidence="2 3" key="1">
    <citation type="submission" date="2020-04" db="EMBL/GenBank/DDBJ databases">
        <title>Genome sequencing of novel species.</title>
        <authorList>
            <person name="Heo J."/>
            <person name="Kim S.-J."/>
            <person name="Kim J.-S."/>
            <person name="Hong S.-B."/>
            <person name="Kwon S.-W."/>
        </authorList>
    </citation>
    <scope>NUCLEOTIDE SEQUENCE [LARGE SCALE GENOMIC DNA]</scope>
    <source>
        <strain evidence="2 3">F39-2</strain>
    </source>
</reference>
<dbReference type="GO" id="GO:0016787">
    <property type="term" value="F:hydrolase activity"/>
    <property type="evidence" value="ECO:0007669"/>
    <property type="project" value="UniProtKB-KW"/>
</dbReference>